<keyword evidence="1" id="KW-0732">Signal</keyword>
<proteinExistence type="predicted"/>
<feature type="signal peptide" evidence="1">
    <location>
        <begin position="1"/>
        <end position="23"/>
    </location>
</feature>
<feature type="chain" id="PRO_5014720789" evidence="1">
    <location>
        <begin position="24"/>
        <end position="85"/>
    </location>
</feature>
<reference evidence="2" key="1">
    <citation type="submission" date="2018-01" db="EMBL/GenBank/DDBJ databases">
        <title>An insight into the sialome of Amazonian anophelines.</title>
        <authorList>
            <person name="Ribeiro J.M."/>
            <person name="Scarpassa V."/>
            <person name="Calvo E."/>
        </authorList>
    </citation>
    <scope>NUCLEOTIDE SEQUENCE</scope>
    <source>
        <tissue evidence="2">Salivary glands</tissue>
    </source>
</reference>
<organism evidence="2">
    <name type="scientific">Anopheles braziliensis</name>
    <dbReference type="NCBI Taxonomy" id="58242"/>
    <lineage>
        <taxon>Eukaryota</taxon>
        <taxon>Metazoa</taxon>
        <taxon>Ecdysozoa</taxon>
        <taxon>Arthropoda</taxon>
        <taxon>Hexapoda</taxon>
        <taxon>Insecta</taxon>
        <taxon>Pterygota</taxon>
        <taxon>Neoptera</taxon>
        <taxon>Endopterygota</taxon>
        <taxon>Diptera</taxon>
        <taxon>Nematocera</taxon>
        <taxon>Culicoidea</taxon>
        <taxon>Culicidae</taxon>
        <taxon>Anophelinae</taxon>
        <taxon>Anopheles</taxon>
    </lineage>
</organism>
<evidence type="ECO:0000313" key="2">
    <source>
        <dbReference type="EMBL" id="MBW30129.1"/>
    </source>
</evidence>
<dbReference type="EMBL" id="GGFM01009378">
    <property type="protein sequence ID" value="MBW30129.1"/>
    <property type="molecule type" value="Transcribed_RNA"/>
</dbReference>
<name>A0A2M3ZNN5_9DIPT</name>
<protein>
    <submittedName>
        <fullName evidence="2">Putative secreted peptide</fullName>
    </submittedName>
</protein>
<accession>A0A2M3ZNN5</accession>
<sequence length="85" mass="9676">MPEQKMSRAILLIMLLRIKRTISEYSYSPISVPLCSTLRTAYFLNDSLATAHSEVLFRITSLIIMQLQATCSVYVRDDRKGVLPP</sequence>
<dbReference type="AlphaFoldDB" id="A0A2M3ZNN5"/>
<evidence type="ECO:0000256" key="1">
    <source>
        <dbReference type="SAM" id="SignalP"/>
    </source>
</evidence>